<dbReference type="AlphaFoldDB" id="V4HF25"/>
<dbReference type="PIRSF" id="PIRSF000090">
    <property type="entry name" value="Beta-ETF"/>
    <property type="match status" value="1"/>
</dbReference>
<proteinExistence type="inferred from homology"/>
<accession>V4HF25</accession>
<sequence>MPKLFTRDRGYGRSMKVLVAVKEVAEATDGFEIDGVDIDRRHLAYGLNEWDEYAVETGVRVAEQFDDAADDADAAGADTEVVSVTIGPERAEETVRTVLAKGVDRAIRVWDDDIAAAELDVAAKTRLLAAVAAEEEPDLILTGVQASDDEFGATGVSLADELGVEWAAVVNRVEVDDALARARVHRELEGGVEELSEVDLPAVLTVQVGSTDPRAASPIGDGPDAEPIERRGLADLGLDAGAVESPFRRTGASVPDRGVSTTYFDGDTDERAAGVADLLRDEGVVDG</sequence>
<feature type="domain" description="Electron transfer flavoprotein alpha/beta-subunit N-terminal" evidence="5">
    <location>
        <begin position="35"/>
        <end position="240"/>
    </location>
</feature>
<dbReference type="GO" id="GO:0009055">
    <property type="term" value="F:electron transfer activity"/>
    <property type="evidence" value="ECO:0007669"/>
    <property type="project" value="InterPro"/>
</dbReference>
<dbReference type="STRING" id="1324957.K933_04711"/>
<keyword evidence="7" id="KW-1185">Reference proteome</keyword>
<dbReference type="SMART" id="SM00893">
    <property type="entry name" value="ETF"/>
    <property type="match status" value="1"/>
</dbReference>
<evidence type="ECO:0000259" key="5">
    <source>
        <dbReference type="SMART" id="SM00893"/>
    </source>
</evidence>
<dbReference type="Proteomes" id="UP000017840">
    <property type="component" value="Unassembled WGS sequence"/>
</dbReference>
<reference evidence="6 7" key="1">
    <citation type="journal article" date="2013" name="Genome Announc.">
        <title>Draft Genome Sequence of 'Candidatus Halobonum tyrrellensis' Strain G22, Isolated from the Hypersaline Waters of Lake Tyrrell, Australia.</title>
        <authorList>
            <person name="Ugalde J.A."/>
            <person name="Narasingarao P."/>
            <person name="Kuo S."/>
            <person name="Podell S."/>
            <person name="Allen E.E."/>
        </authorList>
    </citation>
    <scope>NUCLEOTIDE SEQUENCE [LARGE SCALE GENOMIC DNA]</scope>
    <source>
        <strain evidence="6 7">G22</strain>
    </source>
</reference>
<feature type="region of interest" description="Disordered" evidence="4">
    <location>
        <begin position="247"/>
        <end position="267"/>
    </location>
</feature>
<dbReference type="eggNOG" id="arCOG00446">
    <property type="taxonomic scope" value="Archaea"/>
</dbReference>
<dbReference type="InterPro" id="IPR012255">
    <property type="entry name" value="ETF_b"/>
</dbReference>
<dbReference type="EMBL" id="ASGZ01000013">
    <property type="protein sequence ID" value="ESP89290.1"/>
    <property type="molecule type" value="Genomic_DNA"/>
</dbReference>
<keyword evidence="2" id="KW-0813">Transport</keyword>
<evidence type="ECO:0000313" key="7">
    <source>
        <dbReference type="Proteomes" id="UP000017840"/>
    </source>
</evidence>
<evidence type="ECO:0000313" key="6">
    <source>
        <dbReference type="EMBL" id="ESP89290.1"/>
    </source>
</evidence>
<dbReference type="PATRIC" id="fig|1324957.4.peg.955"/>
<organism evidence="6 7">
    <name type="scientific">Candidatus Halobonum tyrrellensis G22</name>
    <dbReference type="NCBI Taxonomy" id="1324957"/>
    <lineage>
        <taxon>Archaea</taxon>
        <taxon>Methanobacteriati</taxon>
        <taxon>Methanobacteriota</taxon>
        <taxon>Stenosarchaea group</taxon>
        <taxon>Halobacteria</taxon>
        <taxon>Halobacteriales</taxon>
        <taxon>Haloferacaceae</taxon>
        <taxon>Candidatus Halobonum</taxon>
    </lineage>
</organism>
<evidence type="ECO:0000256" key="4">
    <source>
        <dbReference type="SAM" id="MobiDB-lite"/>
    </source>
</evidence>
<keyword evidence="3" id="KW-0249">Electron transport</keyword>
<evidence type="ECO:0000256" key="1">
    <source>
        <dbReference type="ARBA" id="ARBA00007557"/>
    </source>
</evidence>
<dbReference type="InterPro" id="IPR014730">
    <property type="entry name" value="ETF_a/b_N"/>
</dbReference>
<comment type="similarity">
    <text evidence="1">Belongs to the ETF beta-subunit/FixA family.</text>
</comment>
<dbReference type="SUPFAM" id="SSF52402">
    <property type="entry name" value="Adenine nucleotide alpha hydrolases-like"/>
    <property type="match status" value="1"/>
</dbReference>
<dbReference type="Gene3D" id="3.40.50.620">
    <property type="entry name" value="HUPs"/>
    <property type="match status" value="1"/>
</dbReference>
<protein>
    <submittedName>
        <fullName evidence="6">Electron transfer flavoprotein subunit beta</fullName>
    </submittedName>
</protein>
<name>V4HF25_9EURY</name>
<dbReference type="InterPro" id="IPR014729">
    <property type="entry name" value="Rossmann-like_a/b/a_fold"/>
</dbReference>
<gene>
    <name evidence="6" type="ORF">K933_04711</name>
</gene>
<comment type="caution">
    <text evidence="6">The sequence shown here is derived from an EMBL/GenBank/DDBJ whole genome shotgun (WGS) entry which is preliminary data.</text>
</comment>
<dbReference type="PANTHER" id="PTHR21294:SF8">
    <property type="entry name" value="ELECTRON TRANSFER FLAVOPROTEIN SUBUNIT BETA"/>
    <property type="match status" value="1"/>
</dbReference>
<dbReference type="Pfam" id="PF01012">
    <property type="entry name" value="ETF"/>
    <property type="match status" value="1"/>
</dbReference>
<evidence type="ECO:0000256" key="3">
    <source>
        <dbReference type="ARBA" id="ARBA00022982"/>
    </source>
</evidence>
<dbReference type="PANTHER" id="PTHR21294">
    <property type="entry name" value="ELECTRON TRANSFER FLAVOPROTEIN BETA-SUBUNIT"/>
    <property type="match status" value="1"/>
</dbReference>
<evidence type="ECO:0000256" key="2">
    <source>
        <dbReference type="ARBA" id="ARBA00022448"/>
    </source>
</evidence>